<gene>
    <name evidence="2" type="ORF">NFI95_09940</name>
</gene>
<dbReference type="Proteomes" id="UP001524587">
    <property type="component" value="Unassembled WGS sequence"/>
</dbReference>
<dbReference type="Pfam" id="PF20066">
    <property type="entry name" value="Glyoxalase_8"/>
    <property type="match status" value="1"/>
</dbReference>
<dbReference type="EMBL" id="JAMSKV010000007">
    <property type="protein sequence ID" value="MCQ8278773.1"/>
    <property type="molecule type" value="Genomic_DNA"/>
</dbReference>
<name>A0ABT1W7B5_9PROT</name>
<dbReference type="Gene3D" id="2.60.120.260">
    <property type="entry name" value="Galactose-binding domain-like"/>
    <property type="match status" value="1"/>
</dbReference>
<dbReference type="InterPro" id="IPR045517">
    <property type="entry name" value="Glyoxalase_8"/>
</dbReference>
<accession>A0ABT1W7B5</accession>
<feature type="domain" description="Glyoxalase-related protein" evidence="1">
    <location>
        <begin position="8"/>
        <end position="53"/>
    </location>
</feature>
<evidence type="ECO:0000259" key="1">
    <source>
        <dbReference type="Pfam" id="PF20066"/>
    </source>
</evidence>
<keyword evidence="3" id="KW-1185">Reference proteome</keyword>
<evidence type="ECO:0000313" key="3">
    <source>
        <dbReference type="Proteomes" id="UP001524587"/>
    </source>
</evidence>
<reference evidence="2 3" key="1">
    <citation type="submission" date="2022-06" db="EMBL/GenBank/DDBJ databases">
        <title>Endosaccharibacter gen. nov., sp. nov., endophytic bacteria isolated from sugarcane.</title>
        <authorList>
            <person name="Pitiwittayakul N."/>
            <person name="Yukphan P."/>
            <person name="Charoenyingcharoen P."/>
            <person name="Tanasupawat S."/>
        </authorList>
    </citation>
    <scope>NUCLEOTIDE SEQUENCE [LARGE SCALE GENOMIC DNA]</scope>
    <source>
        <strain evidence="2 3">KSS8</strain>
    </source>
</reference>
<evidence type="ECO:0000313" key="2">
    <source>
        <dbReference type="EMBL" id="MCQ8278773.1"/>
    </source>
</evidence>
<proteinExistence type="predicted"/>
<protein>
    <submittedName>
        <fullName evidence="2">Glyoxalase superfamily protein</fullName>
    </submittedName>
</protein>
<dbReference type="RefSeq" id="WP_422864248.1">
    <property type="nucleotide sequence ID" value="NZ_JAMSKV010000007.1"/>
</dbReference>
<organism evidence="2 3">
    <name type="scientific">Endosaccharibacter trunci</name>
    <dbReference type="NCBI Taxonomy" id="2812733"/>
    <lineage>
        <taxon>Bacteria</taxon>
        <taxon>Pseudomonadati</taxon>
        <taxon>Pseudomonadota</taxon>
        <taxon>Alphaproteobacteria</taxon>
        <taxon>Acetobacterales</taxon>
        <taxon>Acetobacteraceae</taxon>
        <taxon>Endosaccharibacter</taxon>
    </lineage>
</organism>
<sequence length="248" mass="26468">MPAYPPPKTMARLLRAGLAERSVTVSHSTALELVARQLGFSDWNVLAARDTDPMPSPSVVVPEGWHASGRGDLFSHDLLPDAGPDGAAAILIESRAPAEPVSVAGAGEFFTVMQRVDASSFRGRIVSFRARLRCERATGSGRLWIHARGQGRETLASDNLGLAPSPTGPITGTTDWTRRTVTISVPEDALYLGFGVLFGSGTGRFMASDLAFGEAEQGEAPRRLPSVPVNLALARKERLPQTENPAAW</sequence>
<comment type="caution">
    <text evidence="2">The sequence shown here is derived from an EMBL/GenBank/DDBJ whole genome shotgun (WGS) entry which is preliminary data.</text>
</comment>